<evidence type="ECO:0000259" key="3">
    <source>
        <dbReference type="PROSITE" id="PS50118"/>
    </source>
</evidence>
<reference evidence="4" key="2">
    <citation type="submission" date="2024-10" db="UniProtKB">
        <authorList>
            <consortium name="EnsemblProtists"/>
        </authorList>
    </citation>
    <scope>IDENTIFICATION</scope>
</reference>
<dbReference type="SUPFAM" id="SSF47095">
    <property type="entry name" value="HMG-box"/>
    <property type="match status" value="1"/>
</dbReference>
<dbReference type="KEGG" id="ehx:EMIHUDRAFT_370212"/>
<evidence type="ECO:0000313" key="4">
    <source>
        <dbReference type="EnsemblProtists" id="EOD16701"/>
    </source>
</evidence>
<reference evidence="5" key="1">
    <citation type="journal article" date="2013" name="Nature">
        <title>Pan genome of the phytoplankton Emiliania underpins its global distribution.</title>
        <authorList>
            <person name="Read B.A."/>
            <person name="Kegel J."/>
            <person name="Klute M.J."/>
            <person name="Kuo A."/>
            <person name="Lefebvre S.C."/>
            <person name="Maumus F."/>
            <person name="Mayer C."/>
            <person name="Miller J."/>
            <person name="Monier A."/>
            <person name="Salamov A."/>
            <person name="Young J."/>
            <person name="Aguilar M."/>
            <person name="Claverie J.M."/>
            <person name="Frickenhaus S."/>
            <person name="Gonzalez K."/>
            <person name="Herman E.K."/>
            <person name="Lin Y.C."/>
            <person name="Napier J."/>
            <person name="Ogata H."/>
            <person name="Sarno A.F."/>
            <person name="Shmutz J."/>
            <person name="Schroeder D."/>
            <person name="de Vargas C."/>
            <person name="Verret F."/>
            <person name="von Dassow P."/>
            <person name="Valentin K."/>
            <person name="Van de Peer Y."/>
            <person name="Wheeler G."/>
            <person name="Dacks J.B."/>
            <person name="Delwiche C.F."/>
            <person name="Dyhrman S.T."/>
            <person name="Glockner G."/>
            <person name="John U."/>
            <person name="Richards T."/>
            <person name="Worden A.Z."/>
            <person name="Zhang X."/>
            <person name="Grigoriev I.V."/>
            <person name="Allen A.E."/>
            <person name="Bidle K."/>
            <person name="Borodovsky M."/>
            <person name="Bowler C."/>
            <person name="Brownlee C."/>
            <person name="Cock J.M."/>
            <person name="Elias M."/>
            <person name="Gladyshev V.N."/>
            <person name="Groth M."/>
            <person name="Guda C."/>
            <person name="Hadaegh A."/>
            <person name="Iglesias-Rodriguez M.D."/>
            <person name="Jenkins J."/>
            <person name="Jones B.M."/>
            <person name="Lawson T."/>
            <person name="Leese F."/>
            <person name="Lindquist E."/>
            <person name="Lobanov A."/>
            <person name="Lomsadze A."/>
            <person name="Malik S.B."/>
            <person name="Marsh M.E."/>
            <person name="Mackinder L."/>
            <person name="Mock T."/>
            <person name="Mueller-Roeber B."/>
            <person name="Pagarete A."/>
            <person name="Parker M."/>
            <person name="Probert I."/>
            <person name="Quesneville H."/>
            <person name="Raines C."/>
            <person name="Rensing S.A."/>
            <person name="Riano-Pachon D.M."/>
            <person name="Richier S."/>
            <person name="Rokitta S."/>
            <person name="Shiraiwa Y."/>
            <person name="Soanes D.M."/>
            <person name="van der Giezen M."/>
            <person name="Wahlund T.M."/>
            <person name="Williams B."/>
            <person name="Wilson W."/>
            <person name="Wolfe G."/>
            <person name="Wurch L.L."/>
        </authorList>
    </citation>
    <scope>NUCLEOTIDE SEQUENCE</scope>
</reference>
<dbReference type="PROSITE" id="PS50118">
    <property type="entry name" value="HMG_BOX_2"/>
    <property type="match status" value="1"/>
</dbReference>
<protein>
    <recommendedName>
        <fullName evidence="3">HMG box domain-containing protein</fullName>
    </recommendedName>
</protein>
<keyword evidence="1" id="KW-0238">DNA-binding</keyword>
<dbReference type="Proteomes" id="UP000013827">
    <property type="component" value="Unassembled WGS sequence"/>
</dbReference>
<dbReference type="EnsemblProtists" id="EOD16701">
    <property type="protein sequence ID" value="EOD16701"/>
    <property type="gene ID" value="EMIHUDRAFT_370212"/>
</dbReference>
<feature type="region of interest" description="Disordered" evidence="2">
    <location>
        <begin position="1"/>
        <end position="54"/>
    </location>
</feature>
<accession>A0A0D3IZL6</accession>
<dbReference type="AlphaFoldDB" id="A0A0D3IZL6"/>
<organism evidence="4 5">
    <name type="scientific">Emiliania huxleyi (strain CCMP1516)</name>
    <dbReference type="NCBI Taxonomy" id="280463"/>
    <lineage>
        <taxon>Eukaryota</taxon>
        <taxon>Haptista</taxon>
        <taxon>Haptophyta</taxon>
        <taxon>Prymnesiophyceae</taxon>
        <taxon>Isochrysidales</taxon>
        <taxon>Noelaerhabdaceae</taxon>
        <taxon>Emiliania</taxon>
    </lineage>
</organism>
<feature type="compositionally biased region" description="Basic and acidic residues" evidence="2">
    <location>
        <begin position="137"/>
        <end position="156"/>
    </location>
</feature>
<dbReference type="Gene3D" id="1.10.30.10">
    <property type="entry name" value="High mobility group box domain"/>
    <property type="match status" value="1"/>
</dbReference>
<evidence type="ECO:0000313" key="5">
    <source>
        <dbReference type="Proteomes" id="UP000013827"/>
    </source>
</evidence>
<keyword evidence="5" id="KW-1185">Reference proteome</keyword>
<dbReference type="GeneID" id="17262865"/>
<dbReference type="Pfam" id="PF00505">
    <property type="entry name" value="HMG_box"/>
    <property type="match status" value="1"/>
</dbReference>
<evidence type="ECO:0000256" key="1">
    <source>
        <dbReference type="PROSITE-ProRule" id="PRU00267"/>
    </source>
</evidence>
<dbReference type="GO" id="GO:0005634">
    <property type="term" value="C:nucleus"/>
    <property type="evidence" value="ECO:0007669"/>
    <property type="project" value="UniProtKB-UniRule"/>
</dbReference>
<feature type="region of interest" description="Disordered" evidence="2">
    <location>
        <begin position="125"/>
        <end position="162"/>
    </location>
</feature>
<dbReference type="RefSeq" id="XP_005769130.1">
    <property type="nucleotide sequence ID" value="XM_005769073.1"/>
</dbReference>
<dbReference type="GO" id="GO:0003677">
    <property type="term" value="F:DNA binding"/>
    <property type="evidence" value="ECO:0007669"/>
    <property type="project" value="UniProtKB-UniRule"/>
</dbReference>
<name>A0A0D3IZL6_EMIH1</name>
<dbReference type="InterPro" id="IPR036910">
    <property type="entry name" value="HMG_box_dom_sf"/>
</dbReference>
<sequence>MAPNDPKQKQPNGSASAKQKPVPSGKGAPRKGTFLASASKDKERQQVPSPVDKGLASPLSAFALFAFAQRAAVKRGKPSITVRELVKTVGERWLLLSEEEQRGYHDMARTGAAMGPMVAFGADLSPQGTPLVATPESKAETPRGAERGQQQRDEGATGRGAVGVISDVEACKEMLL</sequence>
<dbReference type="PaxDb" id="2903-EOD16701"/>
<proteinExistence type="predicted"/>
<dbReference type="InterPro" id="IPR009071">
    <property type="entry name" value="HMG_box_dom"/>
</dbReference>
<dbReference type="HOGENOM" id="CLU_1535348_0_0_1"/>
<keyword evidence="1" id="KW-0539">Nucleus</keyword>
<dbReference type="CDD" id="cd00084">
    <property type="entry name" value="HMG-box_SF"/>
    <property type="match status" value="1"/>
</dbReference>
<feature type="DNA-binding region" description="HMG box" evidence="1">
    <location>
        <begin position="55"/>
        <end position="109"/>
    </location>
</feature>
<evidence type="ECO:0000256" key="2">
    <source>
        <dbReference type="SAM" id="MobiDB-lite"/>
    </source>
</evidence>
<feature type="domain" description="HMG box" evidence="3">
    <location>
        <begin position="55"/>
        <end position="109"/>
    </location>
</feature>